<dbReference type="Pfam" id="PF11104">
    <property type="entry name" value="PilM_2"/>
    <property type="match status" value="1"/>
</dbReference>
<dbReference type="NCBIfam" id="TIGR01175">
    <property type="entry name" value="pilM"/>
    <property type="match status" value="1"/>
</dbReference>
<accession>A0AAE2YRF3</accession>
<evidence type="ECO:0000313" key="1">
    <source>
        <dbReference type="EMBL" id="MBU2788984.1"/>
    </source>
</evidence>
<dbReference type="AlphaFoldDB" id="A0AAE2YRF3"/>
<dbReference type="Proteomes" id="UP001197378">
    <property type="component" value="Unassembled WGS sequence"/>
</dbReference>
<dbReference type="CDD" id="cd24049">
    <property type="entry name" value="ASKHA_NBD_PilM"/>
    <property type="match status" value="1"/>
</dbReference>
<sequence>MLGMPRPPLLGLDIGLDAVKLVELSSTRGQFTVTHADSETILSDPGAEPDGRDLESSSSAIRTILQRSRIRTKKTATALPSNNAIVKIISLPSGMRDDVIEDQIRYEGQQYIPFPMEQVNFDFAALGPDSERKGYQQILLVASKRDHVEDNSAIIEGAGLKPAILDVRQFSLWTLINHLQPQTRSEKGGIVLIEIGGSTTGVHVFENSQPIYSRDHNFGTAKLTERISQHFGLSRDDAIRMQRFGGLPQEYEKDVLAPFVADLGREILRALDFFQASLPDVNLRKIALFGPGANLAGITKQLASLPVETPDPFTGMSIGSAVNERFLRSEGSAMAVACGLALRRFAE</sequence>
<reference evidence="1" key="1">
    <citation type="journal article" date="2021" name="ISME J.">
        <title>Genomic evolution of the class Acidithiobacillia: deep-branching Proteobacteria living in extreme acidic conditions.</title>
        <authorList>
            <person name="Moya-Beltran A."/>
            <person name="Beard S."/>
            <person name="Rojas-Villalobos C."/>
            <person name="Issotta F."/>
            <person name="Gallardo Y."/>
            <person name="Ulloa R."/>
            <person name="Giaveno A."/>
            <person name="Degli Esposti M."/>
            <person name="Johnson D.B."/>
            <person name="Quatrini R."/>
        </authorList>
    </citation>
    <scope>NUCLEOTIDE SEQUENCE</scope>
    <source>
        <strain evidence="1">VAN18-1</strain>
    </source>
</reference>
<comment type="caution">
    <text evidence="1">The sequence shown here is derived from an EMBL/GenBank/DDBJ whole genome shotgun (WGS) entry which is preliminary data.</text>
</comment>
<dbReference type="InterPro" id="IPR043129">
    <property type="entry name" value="ATPase_NBD"/>
</dbReference>
<dbReference type="InterPro" id="IPR005883">
    <property type="entry name" value="PilM"/>
</dbReference>
<dbReference type="EMBL" id="JAAXYO010000180">
    <property type="protein sequence ID" value="MBU2788984.1"/>
    <property type="molecule type" value="Genomic_DNA"/>
</dbReference>
<protein>
    <submittedName>
        <fullName evidence="1">Type IV pilus assembly protein PilM</fullName>
    </submittedName>
</protein>
<dbReference type="Gene3D" id="3.30.1490.300">
    <property type="match status" value="1"/>
</dbReference>
<name>A0AAE2YRF3_9PROT</name>
<dbReference type="Gene3D" id="3.30.420.40">
    <property type="match status" value="2"/>
</dbReference>
<dbReference type="PIRSF" id="PIRSF019169">
    <property type="entry name" value="PilM"/>
    <property type="match status" value="1"/>
</dbReference>
<keyword evidence="2" id="KW-1185">Reference proteome</keyword>
<dbReference type="PANTHER" id="PTHR32432:SF3">
    <property type="entry name" value="ETHANOLAMINE UTILIZATION PROTEIN EUTJ"/>
    <property type="match status" value="1"/>
</dbReference>
<gene>
    <name evidence="1" type="primary">pilM</name>
    <name evidence="1" type="ORF">HFQ13_12360</name>
</gene>
<proteinExistence type="predicted"/>
<organism evidence="1 2">
    <name type="scientific">Igneacidithiobacillus copahuensis</name>
    <dbReference type="NCBI Taxonomy" id="2724909"/>
    <lineage>
        <taxon>Bacteria</taxon>
        <taxon>Pseudomonadati</taxon>
        <taxon>Pseudomonadota</taxon>
        <taxon>Acidithiobacillia</taxon>
        <taxon>Acidithiobacillales</taxon>
        <taxon>Acidithiobacillaceae</taxon>
        <taxon>Igneacidithiobacillus</taxon>
    </lineage>
</organism>
<evidence type="ECO:0000313" key="2">
    <source>
        <dbReference type="Proteomes" id="UP001197378"/>
    </source>
</evidence>
<dbReference type="InterPro" id="IPR050696">
    <property type="entry name" value="FtsA/MreB"/>
</dbReference>
<dbReference type="SUPFAM" id="SSF53067">
    <property type="entry name" value="Actin-like ATPase domain"/>
    <property type="match status" value="2"/>
</dbReference>
<dbReference type="PANTHER" id="PTHR32432">
    <property type="entry name" value="CELL DIVISION PROTEIN FTSA-RELATED"/>
    <property type="match status" value="1"/>
</dbReference>